<reference evidence="2" key="1">
    <citation type="journal article" date="2018" name="MSphere">
        <title>Ultrasensitive Capture of Human Herpes Simplex Virus Genomes Directly from Clinical Samples Reveals Extraordinarily Limited Evolution in Cell Culture.</title>
        <authorList>
            <person name="Greninger A.L."/>
            <person name="Roychoudhury P."/>
            <person name="Xie H."/>
            <person name="Casto A."/>
            <person name="Cent A."/>
            <person name="Pepper G."/>
            <person name="Koelle D.M."/>
            <person name="Huang M.L."/>
            <person name="Wald A."/>
            <person name="Johnston C."/>
            <person name="Jerome K.R."/>
        </authorList>
    </citation>
    <scope>NUCLEOTIDE SEQUENCE</scope>
    <source>
        <strain evidence="2">2006-57630</strain>
    </source>
</reference>
<protein>
    <submittedName>
        <fullName evidence="2">Uncharacterized protein</fullName>
    </submittedName>
</protein>
<proteinExistence type="predicted"/>
<name>A0A2Z4GZV9_HHV1</name>
<organism evidence="2">
    <name type="scientific">Human herpesvirus 1</name>
    <name type="common">HHV-1</name>
    <name type="synonym">Human herpes simplex virus 1</name>
    <dbReference type="NCBI Taxonomy" id="10298"/>
    <lineage>
        <taxon>Viruses</taxon>
        <taxon>Duplodnaviria</taxon>
        <taxon>Heunggongvirae</taxon>
        <taxon>Peploviricota</taxon>
        <taxon>Herviviricetes</taxon>
        <taxon>Herpesvirales</taxon>
        <taxon>Orthoherpesviridae</taxon>
        <taxon>Alphaherpesvirinae</taxon>
        <taxon>Simplexvirus</taxon>
        <taxon>Simplexvirus humanalpha1</taxon>
    </lineage>
</organism>
<organismHost>
    <name type="scientific">Homo sapiens</name>
    <name type="common">Human</name>
    <dbReference type="NCBI Taxonomy" id="9606"/>
</organismHost>
<evidence type="ECO:0000313" key="2">
    <source>
        <dbReference type="EMBL" id="AWW08030.1"/>
    </source>
</evidence>
<dbReference type="EMBL" id="MG999840">
    <property type="protein sequence ID" value="AWW08030.1"/>
    <property type="molecule type" value="Genomic_DNA"/>
</dbReference>
<feature type="region of interest" description="Disordered" evidence="1">
    <location>
        <begin position="1"/>
        <end position="84"/>
    </location>
</feature>
<sequence>MRLGGWPFQQTRRVSAGSRGDVGGSGEWWGRDSTRPLPDESHREPKKIGESRSGRRERKGNRGGTQAHRSTATGKFPKHPPVVP</sequence>
<evidence type="ECO:0000256" key="1">
    <source>
        <dbReference type="SAM" id="MobiDB-lite"/>
    </source>
</evidence>
<accession>A0A2Z4GZV9</accession>
<feature type="compositionally biased region" description="Basic and acidic residues" evidence="1">
    <location>
        <begin position="29"/>
        <end position="54"/>
    </location>
</feature>